<protein>
    <recommendedName>
        <fullName evidence="1">Bulb-type lectin domain-containing protein</fullName>
    </recommendedName>
</protein>
<dbReference type="InterPro" id="IPR001480">
    <property type="entry name" value="Bulb-type_lectin_dom"/>
</dbReference>
<gene>
    <name evidence="2" type="ORF">VSH64_03270</name>
</gene>
<reference evidence="2 3" key="1">
    <citation type="journal article" date="2015" name="Int. J. Syst. Evol. Microbiol.">
        <title>Amycolatopsis rhabdoformis sp. nov., an actinomycete isolated from a tropical forest soil.</title>
        <authorList>
            <person name="Souza W.R."/>
            <person name="Silva R.E."/>
            <person name="Goodfellow M."/>
            <person name="Busarakam K."/>
            <person name="Figueiro F.S."/>
            <person name="Ferreira D."/>
            <person name="Rodrigues-Filho E."/>
            <person name="Moraes L.A.B."/>
            <person name="Zucchi T.D."/>
        </authorList>
    </citation>
    <scope>NUCLEOTIDE SEQUENCE [LARGE SCALE GENOMIC DNA]</scope>
    <source>
        <strain evidence="2 3">NCIMB 14900</strain>
    </source>
</reference>
<dbReference type="Gene3D" id="2.90.10.10">
    <property type="entry name" value="Bulb-type lectin domain"/>
    <property type="match status" value="1"/>
</dbReference>
<feature type="domain" description="Bulb-type lectin" evidence="1">
    <location>
        <begin position="1"/>
        <end position="101"/>
    </location>
</feature>
<proteinExistence type="predicted"/>
<evidence type="ECO:0000259" key="1">
    <source>
        <dbReference type="PROSITE" id="PS50927"/>
    </source>
</evidence>
<dbReference type="InterPro" id="IPR036426">
    <property type="entry name" value="Bulb-type_lectin_dom_sf"/>
</dbReference>
<dbReference type="Proteomes" id="UP001330812">
    <property type="component" value="Chromosome"/>
</dbReference>
<accession>A0ABZ1I9J2</accession>
<dbReference type="EMBL" id="CP142149">
    <property type="protein sequence ID" value="WSE31139.1"/>
    <property type="molecule type" value="Genomic_DNA"/>
</dbReference>
<keyword evidence="3" id="KW-1185">Reference proteome</keyword>
<sequence>MNDNQSVSSPDGTTKLEMLRGVLEVWRDGEHVWTAGQSTGGNYVQFQDDGNLVVYRNDGLAVWASNTSNWCGESGCHLAIENGGNVAVEDDVLFVNYWETGTDR</sequence>
<name>A0ABZ1I9J2_9PSEU</name>
<dbReference type="PROSITE" id="PS50927">
    <property type="entry name" value="BULB_LECTIN"/>
    <property type="match status" value="1"/>
</dbReference>
<evidence type="ECO:0000313" key="2">
    <source>
        <dbReference type="EMBL" id="WSE31139.1"/>
    </source>
</evidence>
<evidence type="ECO:0000313" key="3">
    <source>
        <dbReference type="Proteomes" id="UP001330812"/>
    </source>
</evidence>
<dbReference type="RefSeq" id="WP_326833948.1">
    <property type="nucleotide sequence ID" value="NZ_CP142149.1"/>
</dbReference>
<dbReference type="SUPFAM" id="SSF51110">
    <property type="entry name" value="alpha-D-mannose-specific plant lectins"/>
    <property type="match status" value="1"/>
</dbReference>
<organism evidence="2 3">
    <name type="scientific">Amycolatopsis rhabdoformis</name>
    <dbReference type="NCBI Taxonomy" id="1448059"/>
    <lineage>
        <taxon>Bacteria</taxon>
        <taxon>Bacillati</taxon>
        <taxon>Actinomycetota</taxon>
        <taxon>Actinomycetes</taxon>
        <taxon>Pseudonocardiales</taxon>
        <taxon>Pseudonocardiaceae</taxon>
        <taxon>Amycolatopsis</taxon>
    </lineage>
</organism>